<evidence type="ECO:0000313" key="10">
    <source>
        <dbReference type="EMBL" id="PWN36104.1"/>
    </source>
</evidence>
<evidence type="ECO:0000256" key="1">
    <source>
        <dbReference type="ARBA" id="ARBA00004123"/>
    </source>
</evidence>
<dbReference type="OrthoDB" id="1650at2759"/>
<keyword evidence="11" id="KW-1185">Reference proteome</keyword>
<dbReference type="GO" id="GO:0034475">
    <property type="term" value="P:U4 snRNA 3'-end processing"/>
    <property type="evidence" value="ECO:0007669"/>
    <property type="project" value="TreeGrafter"/>
</dbReference>
<dbReference type="GO" id="GO:0071038">
    <property type="term" value="P:TRAMP-dependent tRNA surveillance pathway"/>
    <property type="evidence" value="ECO:0007669"/>
    <property type="project" value="TreeGrafter"/>
</dbReference>
<evidence type="ECO:0000256" key="7">
    <source>
        <dbReference type="SAM" id="MobiDB-lite"/>
    </source>
</evidence>
<dbReference type="GO" id="GO:0000467">
    <property type="term" value="P:exonucleolytic trimming to generate mature 3'-end of 5.8S rRNA from tricistronic rRNA transcript (SSU-rRNA, 5.8S rRNA, LSU-rRNA)"/>
    <property type="evidence" value="ECO:0007669"/>
    <property type="project" value="TreeGrafter"/>
</dbReference>
<feature type="domain" description="K Homology" evidence="8">
    <location>
        <begin position="223"/>
        <end position="261"/>
    </location>
</feature>
<dbReference type="CDD" id="cd22525">
    <property type="entry name" value="KH-I_Rrp4_eukar"/>
    <property type="match status" value="1"/>
</dbReference>
<dbReference type="InterPro" id="IPR026699">
    <property type="entry name" value="Exosome_RNA_bind1/RRP40/RRP4"/>
</dbReference>
<keyword evidence="4" id="KW-0271">Exosome</keyword>
<dbReference type="AlphaFoldDB" id="A0A316VFK2"/>
<comment type="similarity">
    <text evidence="2">Belongs to the RRP4 family.</text>
</comment>
<evidence type="ECO:0000259" key="9">
    <source>
        <dbReference type="Pfam" id="PF21266"/>
    </source>
</evidence>
<dbReference type="GO" id="GO:0000177">
    <property type="term" value="C:cytoplasmic exosome (RNase complex)"/>
    <property type="evidence" value="ECO:0007669"/>
    <property type="project" value="TreeGrafter"/>
</dbReference>
<dbReference type="CDD" id="cd05789">
    <property type="entry name" value="S1_Rrp4"/>
    <property type="match status" value="1"/>
</dbReference>
<dbReference type="PANTHER" id="PTHR21321">
    <property type="entry name" value="PNAS-3 RELATED"/>
    <property type="match status" value="1"/>
</dbReference>
<feature type="region of interest" description="Disordered" evidence="7">
    <location>
        <begin position="1"/>
        <end position="71"/>
    </location>
</feature>
<feature type="compositionally biased region" description="Polar residues" evidence="7">
    <location>
        <begin position="1"/>
        <end position="36"/>
    </location>
</feature>
<dbReference type="RefSeq" id="XP_025356406.1">
    <property type="nucleotide sequence ID" value="XM_025498914.1"/>
</dbReference>
<evidence type="ECO:0000256" key="4">
    <source>
        <dbReference type="ARBA" id="ARBA00022835"/>
    </source>
</evidence>
<evidence type="ECO:0000313" key="11">
    <source>
        <dbReference type="Proteomes" id="UP000245771"/>
    </source>
</evidence>
<dbReference type="GeneID" id="37020695"/>
<dbReference type="STRING" id="1280837.A0A316VFK2"/>
<dbReference type="InterPro" id="IPR048565">
    <property type="entry name" value="S1_RRP4"/>
</dbReference>
<evidence type="ECO:0000256" key="2">
    <source>
        <dbReference type="ARBA" id="ARBA00009155"/>
    </source>
</evidence>
<dbReference type="InterPro" id="IPR012340">
    <property type="entry name" value="NA-bd_OB-fold"/>
</dbReference>
<dbReference type="EMBL" id="KZ819603">
    <property type="protein sequence ID" value="PWN36104.1"/>
    <property type="molecule type" value="Genomic_DNA"/>
</dbReference>
<reference evidence="10 11" key="1">
    <citation type="journal article" date="2018" name="Mol. Biol. Evol.">
        <title>Broad Genomic Sampling Reveals a Smut Pathogenic Ancestry of the Fungal Clade Ustilaginomycotina.</title>
        <authorList>
            <person name="Kijpornyongpan T."/>
            <person name="Mondo S.J."/>
            <person name="Barry K."/>
            <person name="Sandor L."/>
            <person name="Lee J."/>
            <person name="Lipzen A."/>
            <person name="Pangilinan J."/>
            <person name="LaButti K."/>
            <person name="Hainaut M."/>
            <person name="Henrissat B."/>
            <person name="Grigoriev I.V."/>
            <person name="Spatafora J.W."/>
            <person name="Aime M.C."/>
        </authorList>
    </citation>
    <scope>NUCLEOTIDE SEQUENCE [LARGE SCALE GENOMIC DNA]</scope>
    <source>
        <strain evidence="10 11">MCA 3882</strain>
    </source>
</reference>
<dbReference type="GO" id="GO:0071051">
    <property type="term" value="P:poly(A)-dependent snoRNA 3'-end processing"/>
    <property type="evidence" value="ECO:0007669"/>
    <property type="project" value="TreeGrafter"/>
</dbReference>
<dbReference type="Proteomes" id="UP000245771">
    <property type="component" value="Unassembled WGS sequence"/>
</dbReference>
<dbReference type="SUPFAM" id="SSF54791">
    <property type="entry name" value="Eukaryotic type KH-domain (KH-domain type I)"/>
    <property type="match status" value="1"/>
</dbReference>
<dbReference type="Gene3D" id="2.40.50.100">
    <property type="match status" value="1"/>
</dbReference>
<dbReference type="SUPFAM" id="SSF50249">
    <property type="entry name" value="Nucleic acid-binding proteins"/>
    <property type="match status" value="1"/>
</dbReference>
<dbReference type="FunCoup" id="A0A316VFK2">
    <property type="interactions" value="729"/>
</dbReference>
<dbReference type="InterPro" id="IPR004088">
    <property type="entry name" value="KH_dom_type_1"/>
</dbReference>
<dbReference type="FunFam" id="2.40.50.140:FF:000038">
    <property type="entry name" value="Exosome complex component RRP4"/>
    <property type="match status" value="1"/>
</dbReference>
<dbReference type="Pfam" id="PF15985">
    <property type="entry name" value="KH_6"/>
    <property type="match status" value="1"/>
</dbReference>
<evidence type="ECO:0000256" key="3">
    <source>
        <dbReference type="ARBA" id="ARBA00022552"/>
    </source>
</evidence>
<comment type="subcellular location">
    <subcellularLocation>
        <location evidence="1">Nucleus</location>
    </subcellularLocation>
</comment>
<proteinExistence type="inferred from homology"/>
<keyword evidence="5" id="KW-0694">RNA-binding</keyword>
<sequence length="364" mass="39858">MATFQISHTPASSQFSSNNGASTSYLHLSGHGQSSKSRADQDGDQQMFETEEDGEMDEDMMGESESSTRLATAGQAIASSVTFMRGHGAYLSSASVSDGAAPLIRSSLCGVVRKTNKLISVNSLKTRYAPEVGDLVVGRITDLQPGNRRWRVDVRSRQEANLLLSSINLPGGIQRRKLESDELEMRNYFKEGDLLVCEVQSLFHDGSTSLHTRSLNYGKLRNGQLAIVNPCLIRRLKSHFVRLEELGLEIIIGLNGVLWISMLDTGKVNITTGTGRDIEAIYSDANDIVSNSVRRRIGRMLEIVAILSHNHRPISDVALIRGYEASVGLAPLDEGESNEMEKPQNALTADICRAILDHIDESAD</sequence>
<dbReference type="GO" id="GO:0071028">
    <property type="term" value="P:nuclear mRNA surveillance"/>
    <property type="evidence" value="ECO:0007669"/>
    <property type="project" value="UniProtKB-ARBA"/>
</dbReference>
<organism evidence="10 11">
    <name type="scientific">Meira miltonrushii</name>
    <dbReference type="NCBI Taxonomy" id="1280837"/>
    <lineage>
        <taxon>Eukaryota</taxon>
        <taxon>Fungi</taxon>
        <taxon>Dikarya</taxon>
        <taxon>Basidiomycota</taxon>
        <taxon>Ustilaginomycotina</taxon>
        <taxon>Exobasidiomycetes</taxon>
        <taxon>Exobasidiales</taxon>
        <taxon>Brachybasidiaceae</taxon>
        <taxon>Meira</taxon>
    </lineage>
</organism>
<dbReference type="PANTHER" id="PTHR21321:SF4">
    <property type="entry name" value="EXOSOME COMPLEX COMPONENT RRP4"/>
    <property type="match status" value="1"/>
</dbReference>
<dbReference type="Pfam" id="PF21266">
    <property type="entry name" value="S1_RRP4"/>
    <property type="match status" value="1"/>
</dbReference>
<dbReference type="GO" id="GO:0071035">
    <property type="term" value="P:nuclear polyadenylation-dependent rRNA catabolic process"/>
    <property type="evidence" value="ECO:0007669"/>
    <property type="project" value="TreeGrafter"/>
</dbReference>
<dbReference type="InParanoid" id="A0A316VFK2"/>
<gene>
    <name evidence="10" type="ORF">FA14DRAFT_160976</name>
</gene>
<keyword evidence="3" id="KW-0698">rRNA processing</keyword>
<protein>
    <submittedName>
        <fullName evidence="10">Uncharacterized protein</fullName>
    </submittedName>
</protein>
<feature type="compositionally biased region" description="Acidic residues" evidence="7">
    <location>
        <begin position="49"/>
        <end position="62"/>
    </location>
</feature>
<dbReference type="InterPro" id="IPR036612">
    <property type="entry name" value="KH_dom_type_1_sf"/>
</dbReference>
<evidence type="ECO:0000259" key="8">
    <source>
        <dbReference type="Pfam" id="PF15985"/>
    </source>
</evidence>
<accession>A0A316VFK2</accession>
<keyword evidence="6" id="KW-0539">Nucleus</keyword>
<dbReference type="GO" id="GO:0003723">
    <property type="term" value="F:RNA binding"/>
    <property type="evidence" value="ECO:0007669"/>
    <property type="project" value="UniProtKB-KW"/>
</dbReference>
<dbReference type="Gene3D" id="2.40.50.140">
    <property type="entry name" value="Nucleic acid-binding proteins"/>
    <property type="match status" value="1"/>
</dbReference>
<evidence type="ECO:0000256" key="6">
    <source>
        <dbReference type="ARBA" id="ARBA00023242"/>
    </source>
</evidence>
<name>A0A316VFK2_9BASI</name>
<evidence type="ECO:0000256" key="5">
    <source>
        <dbReference type="ARBA" id="ARBA00022884"/>
    </source>
</evidence>
<dbReference type="GO" id="GO:0071034">
    <property type="term" value="P:CUT catabolic process"/>
    <property type="evidence" value="ECO:0007669"/>
    <property type="project" value="TreeGrafter"/>
</dbReference>
<dbReference type="GO" id="GO:0000176">
    <property type="term" value="C:nuclear exosome (RNase complex)"/>
    <property type="evidence" value="ECO:0007669"/>
    <property type="project" value="UniProtKB-ARBA"/>
</dbReference>
<feature type="domain" description="RRP4 S1" evidence="9">
    <location>
        <begin position="127"/>
        <end position="201"/>
    </location>
</feature>